<keyword evidence="6" id="KW-0833">Ubl conjugation pathway</keyword>
<dbReference type="EMBL" id="CAWUHB010000004">
    <property type="protein sequence ID" value="CAK7211777.1"/>
    <property type="molecule type" value="Genomic_DNA"/>
</dbReference>
<name>A0ABP0AWZ0_9PEZI</name>
<keyword evidence="4" id="KW-0677">Repeat</keyword>
<evidence type="ECO:0000256" key="3">
    <source>
        <dbReference type="ARBA" id="ARBA00022723"/>
    </source>
</evidence>
<keyword evidence="7" id="KW-0862">Zinc</keyword>
<evidence type="ECO:0000256" key="8">
    <source>
        <dbReference type="SAM" id="MobiDB-lite"/>
    </source>
</evidence>
<evidence type="ECO:0000313" key="11">
    <source>
        <dbReference type="Proteomes" id="UP001642405"/>
    </source>
</evidence>
<comment type="pathway">
    <text evidence="1">Protein modification; protein ubiquitination.</text>
</comment>
<evidence type="ECO:0000256" key="6">
    <source>
        <dbReference type="ARBA" id="ARBA00022786"/>
    </source>
</evidence>
<dbReference type="InterPro" id="IPR047545">
    <property type="entry name" value="BRcat_RBR_RNF216"/>
</dbReference>
<dbReference type="PANTHER" id="PTHR22770:SF47">
    <property type="entry name" value="E3 UBIQUITIN-PROTEIN LIGASE RNF216"/>
    <property type="match status" value="1"/>
</dbReference>
<keyword evidence="5" id="KW-0863">Zinc-finger</keyword>
<accession>A0ABP0AWZ0</accession>
<keyword evidence="11" id="KW-1185">Reference proteome</keyword>
<proteinExistence type="predicted"/>
<dbReference type="SUPFAM" id="SSF57850">
    <property type="entry name" value="RING/U-box"/>
    <property type="match status" value="1"/>
</dbReference>
<gene>
    <name evidence="10" type="ORF">SCUCBS95973_001235</name>
</gene>
<evidence type="ECO:0000313" key="10">
    <source>
        <dbReference type="EMBL" id="CAK7211777.1"/>
    </source>
</evidence>
<evidence type="ECO:0000259" key="9">
    <source>
        <dbReference type="PROSITE" id="PS51873"/>
    </source>
</evidence>
<dbReference type="InterPro" id="IPR044066">
    <property type="entry name" value="TRIAD_supradom"/>
</dbReference>
<sequence>MMPRAAVAALHAVAPAVPAAELAPADPGPAHAQPAENDNADGDVDAARLLYDEDVMTSCTLALLTLFPNICPDYLQETSQSLAYDYESIVSHILDQVEEGTMYPQKSVRKRKRKPSDSADDAAPETPSSCTNFIDRDNEMDAKEKADRAIQLFGGEDRPVKVKTVEYITFARTLMQQAYPFVPHKHIATRLLAHNSCLLPAVLDLDSHIVDKGALELSFFFKKARTKLIPAYAFDQLPRAIRNEHSPTKKEALEEYFAALKIRQLRKVQREAEKQREIEEEANFKKAQQNGTAKECECCFGDFAMNRMVHCNASMLHWFCRDCARRMAENQIGLSKYTLECMSMDGCKAGFSYDQRGQFLDQKTTVALERIEQEHVLRIAGIENLETCPFCPFAAEYPSVEVNKEFVCHNPECEAVSCRLCRKETHIPKTCAEVERENSPSVRLTIEEAMSKAMIRNCNKCGTPFIKDYGCNKMTCARAGCNNVQCYVCHKSCEYSHFDDTTHGGKKGNCPLFESAEERHEGEVQAAEEKARQDVVKSNPDVDVNLLKIHLSDKVVDDEKRRKTAEADRQAANRR</sequence>
<dbReference type="InterPro" id="IPR047546">
    <property type="entry name" value="Rcat_RBR_RNF216"/>
</dbReference>
<dbReference type="CDD" id="cd16630">
    <property type="entry name" value="RING-HC_RBR_RNF216"/>
    <property type="match status" value="1"/>
</dbReference>
<keyword evidence="3" id="KW-0479">Metal-binding</keyword>
<dbReference type="InterPro" id="IPR047544">
    <property type="entry name" value="RING-HC_RBR_RNF216"/>
</dbReference>
<evidence type="ECO:0000256" key="5">
    <source>
        <dbReference type="ARBA" id="ARBA00022771"/>
    </source>
</evidence>
<feature type="domain" description="RING-type" evidence="9">
    <location>
        <begin position="292"/>
        <end position="514"/>
    </location>
</feature>
<feature type="region of interest" description="Disordered" evidence="8">
    <location>
        <begin position="101"/>
        <end position="134"/>
    </location>
</feature>
<feature type="region of interest" description="Disordered" evidence="8">
    <location>
        <begin position="21"/>
        <end position="41"/>
    </location>
</feature>
<dbReference type="CDD" id="cd20353">
    <property type="entry name" value="Rcat_RBR_RNF216"/>
    <property type="match status" value="1"/>
</dbReference>
<comment type="caution">
    <text evidence="10">The sequence shown here is derived from an EMBL/GenBank/DDBJ whole genome shotgun (WGS) entry which is preliminary data.</text>
</comment>
<evidence type="ECO:0000256" key="4">
    <source>
        <dbReference type="ARBA" id="ARBA00022737"/>
    </source>
</evidence>
<evidence type="ECO:0000256" key="2">
    <source>
        <dbReference type="ARBA" id="ARBA00022679"/>
    </source>
</evidence>
<evidence type="ECO:0000256" key="7">
    <source>
        <dbReference type="ARBA" id="ARBA00022833"/>
    </source>
</evidence>
<evidence type="ECO:0000256" key="1">
    <source>
        <dbReference type="ARBA" id="ARBA00004906"/>
    </source>
</evidence>
<dbReference type="CDD" id="cd20339">
    <property type="entry name" value="BRcat_RBR_RNF216"/>
    <property type="match status" value="1"/>
</dbReference>
<dbReference type="Proteomes" id="UP001642405">
    <property type="component" value="Unassembled WGS sequence"/>
</dbReference>
<dbReference type="PANTHER" id="PTHR22770">
    <property type="entry name" value="UBIQUITIN CONJUGATING ENZYME 7 INTERACTING PROTEIN-RELATED"/>
    <property type="match status" value="1"/>
</dbReference>
<dbReference type="InterPro" id="IPR051628">
    <property type="entry name" value="LUBAC_E3_Ligases"/>
</dbReference>
<dbReference type="PROSITE" id="PS51873">
    <property type="entry name" value="TRIAD"/>
    <property type="match status" value="1"/>
</dbReference>
<organism evidence="10 11">
    <name type="scientific">Sporothrix curviconia</name>
    <dbReference type="NCBI Taxonomy" id="1260050"/>
    <lineage>
        <taxon>Eukaryota</taxon>
        <taxon>Fungi</taxon>
        <taxon>Dikarya</taxon>
        <taxon>Ascomycota</taxon>
        <taxon>Pezizomycotina</taxon>
        <taxon>Sordariomycetes</taxon>
        <taxon>Sordariomycetidae</taxon>
        <taxon>Ophiostomatales</taxon>
        <taxon>Ophiostomataceae</taxon>
        <taxon>Sporothrix</taxon>
    </lineage>
</organism>
<dbReference type="Gene3D" id="1.20.120.1750">
    <property type="match status" value="1"/>
</dbReference>
<dbReference type="Pfam" id="PF26200">
    <property type="entry name" value="Rcat_RNF216"/>
    <property type="match status" value="1"/>
</dbReference>
<reference evidence="10 11" key="1">
    <citation type="submission" date="2024-01" db="EMBL/GenBank/DDBJ databases">
        <authorList>
            <person name="Allen C."/>
            <person name="Tagirdzhanova G."/>
        </authorList>
    </citation>
    <scope>NUCLEOTIDE SEQUENCE [LARGE SCALE GENOMIC DNA]</scope>
</reference>
<keyword evidence="2" id="KW-0808">Transferase</keyword>
<protein>
    <recommendedName>
        <fullName evidence="9">RING-type domain-containing protein</fullName>
    </recommendedName>
</protein>